<evidence type="ECO:0000313" key="3">
    <source>
        <dbReference type="Proteomes" id="UP000291933"/>
    </source>
</evidence>
<dbReference type="RefSeq" id="WP_131172824.1">
    <property type="nucleotide sequence ID" value="NZ_FXTL01000017.1"/>
</dbReference>
<dbReference type="Proteomes" id="UP000291933">
    <property type="component" value="Unassembled WGS sequence"/>
</dbReference>
<reference evidence="2 3" key="1">
    <citation type="submission" date="2019-01" db="EMBL/GenBank/DDBJ databases">
        <title>Lactibacter flavus gen. nov., sp. nov., a novel bacterium of the family Propionibacteriaceae isolated from raw milk and dairy products.</title>
        <authorList>
            <person name="Huptas C."/>
            <person name="Wenning M."/>
            <person name="Breitenwieser F."/>
            <person name="Doll E."/>
            <person name="Von Neubeck M."/>
            <person name="Busse H.-J."/>
            <person name="Scherer S."/>
        </authorList>
    </citation>
    <scope>NUCLEOTIDE SEQUENCE [LARGE SCALE GENOMIC DNA]</scope>
    <source>
        <strain evidence="2 3">DSM 22130</strain>
    </source>
</reference>
<organism evidence="2 3">
    <name type="scientific">Propioniciclava tarda</name>
    <dbReference type="NCBI Taxonomy" id="433330"/>
    <lineage>
        <taxon>Bacteria</taxon>
        <taxon>Bacillati</taxon>
        <taxon>Actinomycetota</taxon>
        <taxon>Actinomycetes</taxon>
        <taxon>Propionibacteriales</taxon>
        <taxon>Propionibacteriaceae</taxon>
        <taxon>Propioniciclava</taxon>
    </lineage>
</organism>
<gene>
    <name evidence="2" type="ORF">ET996_12125</name>
</gene>
<evidence type="ECO:0000256" key="1">
    <source>
        <dbReference type="SAM" id="Phobius"/>
    </source>
</evidence>
<accession>A0A4Q9KJZ3</accession>
<proteinExistence type="predicted"/>
<dbReference type="AlphaFoldDB" id="A0A4Q9KJZ3"/>
<comment type="caution">
    <text evidence="2">The sequence shown here is derived from an EMBL/GenBank/DDBJ whole genome shotgun (WGS) entry which is preliminary data.</text>
</comment>
<dbReference type="PANTHER" id="PTHR28008:SF1">
    <property type="entry name" value="DOMAIN PROTEIN, PUTATIVE (AFU_ORTHOLOGUE AFUA_3G10980)-RELATED"/>
    <property type="match status" value="1"/>
</dbReference>
<dbReference type="PANTHER" id="PTHR28008">
    <property type="entry name" value="DOMAIN PROTEIN, PUTATIVE (AFU_ORTHOLOGUE AFUA_3G10980)-RELATED"/>
    <property type="match status" value="1"/>
</dbReference>
<keyword evidence="1" id="KW-0472">Membrane</keyword>
<feature type="transmembrane region" description="Helical" evidence="1">
    <location>
        <begin position="32"/>
        <end position="48"/>
    </location>
</feature>
<keyword evidence="1" id="KW-0812">Transmembrane</keyword>
<dbReference type="EMBL" id="SDMR01000017">
    <property type="protein sequence ID" value="TBT93187.1"/>
    <property type="molecule type" value="Genomic_DNA"/>
</dbReference>
<dbReference type="OrthoDB" id="3831062at2"/>
<name>A0A4Q9KJZ3_PROTD</name>
<protein>
    <submittedName>
        <fullName evidence="2">VanZ family protein</fullName>
    </submittedName>
</protein>
<keyword evidence="1" id="KW-1133">Transmembrane helix</keyword>
<keyword evidence="3" id="KW-1185">Reference proteome</keyword>
<sequence length="106" mass="10868">MAVGLVALQCLALYAPDTSGVPGGEIPGLDKVAHVLVFALPTFVLFAAGARRRLVVGVMLIQALASEFVQGALLPHRSGDVLDALADAVGIGVALIADALVRRPRS</sequence>
<evidence type="ECO:0000313" key="2">
    <source>
        <dbReference type="EMBL" id="TBT93187.1"/>
    </source>
</evidence>